<gene>
    <name evidence="3" type="ORF">IAB74_08455</name>
</gene>
<keyword evidence="2" id="KW-0812">Transmembrane</keyword>
<accession>A0A9D0Z3G6</accession>
<reference evidence="3" key="2">
    <citation type="journal article" date="2021" name="PeerJ">
        <title>Extensive microbial diversity within the chicken gut microbiome revealed by metagenomics and culture.</title>
        <authorList>
            <person name="Gilroy R."/>
            <person name="Ravi A."/>
            <person name="Getino M."/>
            <person name="Pursley I."/>
            <person name="Horton D.L."/>
            <person name="Alikhan N.F."/>
            <person name="Baker D."/>
            <person name="Gharbi K."/>
            <person name="Hall N."/>
            <person name="Watson M."/>
            <person name="Adriaenssens E.M."/>
            <person name="Foster-Nyarko E."/>
            <person name="Jarju S."/>
            <person name="Secka A."/>
            <person name="Antonio M."/>
            <person name="Oren A."/>
            <person name="Chaudhuri R.R."/>
            <person name="La Ragione R."/>
            <person name="Hildebrand F."/>
            <person name="Pallen M.J."/>
        </authorList>
    </citation>
    <scope>NUCLEOTIDE SEQUENCE</scope>
    <source>
        <strain evidence="3">13361</strain>
    </source>
</reference>
<evidence type="ECO:0000313" key="3">
    <source>
        <dbReference type="EMBL" id="HIQ68522.1"/>
    </source>
</evidence>
<comment type="caution">
    <text evidence="3">The sequence shown here is derived from an EMBL/GenBank/DDBJ whole genome shotgun (WGS) entry which is preliminary data.</text>
</comment>
<feature type="transmembrane region" description="Helical" evidence="2">
    <location>
        <begin position="221"/>
        <end position="240"/>
    </location>
</feature>
<feature type="compositionally biased region" description="Low complexity" evidence="1">
    <location>
        <begin position="21"/>
        <end position="48"/>
    </location>
</feature>
<organism evidence="3 4">
    <name type="scientific">Candidatus Faecousia excrementigallinarum</name>
    <dbReference type="NCBI Taxonomy" id="2840806"/>
    <lineage>
        <taxon>Bacteria</taxon>
        <taxon>Bacillati</taxon>
        <taxon>Bacillota</taxon>
        <taxon>Clostridia</taxon>
        <taxon>Eubacteriales</taxon>
        <taxon>Oscillospiraceae</taxon>
        <taxon>Faecousia</taxon>
    </lineage>
</organism>
<name>A0A9D0Z3G6_9FIRM</name>
<dbReference type="AlphaFoldDB" id="A0A9D0Z3G6"/>
<evidence type="ECO:0008006" key="5">
    <source>
        <dbReference type="Google" id="ProtNLM"/>
    </source>
</evidence>
<reference evidence="3" key="1">
    <citation type="submission" date="2020-10" db="EMBL/GenBank/DDBJ databases">
        <authorList>
            <person name="Gilroy R."/>
        </authorList>
    </citation>
    <scope>NUCLEOTIDE SEQUENCE</scope>
    <source>
        <strain evidence="3">13361</strain>
    </source>
</reference>
<evidence type="ECO:0000256" key="2">
    <source>
        <dbReference type="SAM" id="Phobius"/>
    </source>
</evidence>
<evidence type="ECO:0000256" key="1">
    <source>
        <dbReference type="SAM" id="MobiDB-lite"/>
    </source>
</evidence>
<dbReference type="EMBL" id="DVFK01000112">
    <property type="protein sequence ID" value="HIQ68522.1"/>
    <property type="molecule type" value="Genomic_DNA"/>
</dbReference>
<feature type="transmembrane region" description="Helical" evidence="2">
    <location>
        <begin position="190"/>
        <end position="209"/>
    </location>
</feature>
<feature type="transmembrane region" description="Helical" evidence="2">
    <location>
        <begin position="126"/>
        <end position="149"/>
    </location>
</feature>
<feature type="transmembrane region" description="Helical" evidence="2">
    <location>
        <begin position="84"/>
        <end position="106"/>
    </location>
</feature>
<sequence>MFCRYCGREVPEGQSCSCPGAQAAQQARQAQQQPQQPYQQPQQQAAPAGSDVGKAVGDAFKGAPNAAKGLLNDPMGVHVKMPTALVFLGGGLVLYVLSCLMILGGMLGPAKDALKYIGVNVTGTSIWMGFLVWLISTLVPFLIVLLMQVLKKEQVNWQKALITGASVNVCPAIIAFVAGIFTLISATIGGIFIALAVVTAAVLNAKLLFAGMKKKDNLVTILVVSLVLAVVLLLSYLVIYKVLESVLVSAMGGLIGGLGNSLSGLFS</sequence>
<feature type="transmembrane region" description="Helical" evidence="2">
    <location>
        <begin position="161"/>
        <end position="184"/>
    </location>
</feature>
<evidence type="ECO:0000313" key="4">
    <source>
        <dbReference type="Proteomes" id="UP000886796"/>
    </source>
</evidence>
<keyword evidence="2" id="KW-0472">Membrane</keyword>
<feature type="region of interest" description="Disordered" evidence="1">
    <location>
        <begin position="18"/>
        <end position="52"/>
    </location>
</feature>
<feature type="transmembrane region" description="Helical" evidence="2">
    <location>
        <begin position="246"/>
        <end position="266"/>
    </location>
</feature>
<keyword evidence="2" id="KW-1133">Transmembrane helix</keyword>
<dbReference type="Proteomes" id="UP000886796">
    <property type="component" value="Unassembled WGS sequence"/>
</dbReference>
<protein>
    <recommendedName>
        <fullName evidence="5">Yip1 domain-containing protein</fullName>
    </recommendedName>
</protein>
<proteinExistence type="predicted"/>